<evidence type="ECO:0000256" key="7">
    <source>
        <dbReference type="SAM" id="Phobius"/>
    </source>
</evidence>
<feature type="compositionally biased region" description="Low complexity" evidence="6">
    <location>
        <begin position="29"/>
        <end position="42"/>
    </location>
</feature>
<dbReference type="InterPro" id="IPR006143">
    <property type="entry name" value="RND_pump_MFP"/>
</dbReference>
<evidence type="ECO:0000256" key="1">
    <source>
        <dbReference type="ARBA" id="ARBA00004196"/>
    </source>
</evidence>
<feature type="domain" description="Multidrug resistance protein MdtA-like barrel-sandwich hybrid" evidence="9">
    <location>
        <begin position="106"/>
        <end position="260"/>
    </location>
</feature>
<gene>
    <name evidence="11" type="ORF">ABXS05_15805</name>
</gene>
<feature type="region of interest" description="Disordered" evidence="6">
    <location>
        <begin position="1"/>
        <end position="44"/>
    </location>
</feature>
<dbReference type="Gene3D" id="2.40.420.20">
    <property type="match status" value="1"/>
</dbReference>
<dbReference type="NCBIfam" id="TIGR01730">
    <property type="entry name" value="RND_mfp"/>
    <property type="match status" value="1"/>
</dbReference>
<feature type="compositionally biased region" description="Low complexity" evidence="6">
    <location>
        <begin position="315"/>
        <end position="336"/>
    </location>
</feature>
<feature type="transmembrane region" description="Helical" evidence="7">
    <location>
        <begin position="51"/>
        <end position="68"/>
    </location>
</feature>
<feature type="coiled-coil region" evidence="5">
    <location>
        <begin position="190"/>
        <end position="217"/>
    </location>
</feature>
<comment type="similarity">
    <text evidence="2">Belongs to the membrane fusion protein (MFP) (TC 8.A.1) family.</text>
</comment>
<dbReference type="Gene3D" id="2.40.50.100">
    <property type="match status" value="1"/>
</dbReference>
<keyword evidence="3" id="KW-0813">Transport</keyword>
<evidence type="ECO:0000256" key="6">
    <source>
        <dbReference type="SAM" id="MobiDB-lite"/>
    </source>
</evidence>
<dbReference type="Pfam" id="PF25967">
    <property type="entry name" value="RND-MFP_C"/>
    <property type="match status" value="1"/>
</dbReference>
<keyword evidence="7" id="KW-0472">Membrane</keyword>
<keyword evidence="4 5" id="KW-0175">Coiled coil</keyword>
<name>A0ABV3PN00_9HYPH</name>
<dbReference type="EMBL" id="JBFNQD010000004">
    <property type="protein sequence ID" value="MEW9307017.1"/>
    <property type="molecule type" value="Genomic_DNA"/>
</dbReference>
<dbReference type="InterPro" id="IPR030190">
    <property type="entry name" value="MacA_alpha-hairpin_sf"/>
</dbReference>
<feature type="region of interest" description="Disordered" evidence="6">
    <location>
        <begin position="303"/>
        <end position="336"/>
    </location>
</feature>
<evidence type="ECO:0000259" key="10">
    <source>
        <dbReference type="Pfam" id="PF25967"/>
    </source>
</evidence>
<evidence type="ECO:0000256" key="4">
    <source>
        <dbReference type="ARBA" id="ARBA00023054"/>
    </source>
</evidence>
<dbReference type="Gene3D" id="6.10.140.1990">
    <property type="match status" value="1"/>
</dbReference>
<reference evidence="11 12" key="1">
    <citation type="submission" date="2024-07" db="EMBL/GenBank/DDBJ databases">
        <title>Description of Labrys sedimenti sp. nov., isolated from a diclofenac-degrading enrichment culture.</title>
        <authorList>
            <person name="Tancsics A."/>
            <person name="Csepanyi A."/>
        </authorList>
    </citation>
    <scope>NUCLEOTIDE SEQUENCE [LARGE SCALE GENOMIC DNA]</scope>
    <source>
        <strain evidence="11 12">LMG 23578</strain>
    </source>
</reference>
<keyword evidence="7" id="KW-0812">Transmembrane</keyword>
<feature type="compositionally biased region" description="Basic and acidic residues" evidence="6">
    <location>
        <begin position="14"/>
        <end position="23"/>
    </location>
</feature>
<evidence type="ECO:0000313" key="12">
    <source>
        <dbReference type="Proteomes" id="UP001555786"/>
    </source>
</evidence>
<dbReference type="Proteomes" id="UP001555786">
    <property type="component" value="Unassembled WGS sequence"/>
</dbReference>
<evidence type="ECO:0000259" key="8">
    <source>
        <dbReference type="Pfam" id="PF25876"/>
    </source>
</evidence>
<sequence>MPRTKSTAALREALPGEHEHGSDATRPGTATPHARSPSPSAPRHGHWRRRILRLVLISAAAVLLGWLAKTQLSPVPAANLITAPAMLGNIEESVVATGTLKPVKLIAVGAQVSGRITALKVAVGQKVRAGDLIAEIDALTKENDLRSAQATLDNVRAQRDEKVANLARNQATLARQKLTFAQNASSRADYDSAEADVKATQAQIAQLDAQIVEAEVSVSTAKVNLGYTRITAPIDATVLAVSVQEGQTVNATQSAPTLVVLGDLDTMTIRAQISEADVVKVRPGQQVYFTILGEPERRLHASLRSIEPAPESVKTDSSFSTDSASTSSSSSSSSTSSEAIYYNGVFDVPNADGHLRTYMTAEVHILLREARNVLTVPAAALSGPEADGAFKVRVIRSDGAVASRPVKVGLDNKINAEIRDGLQPGERVVIGETEAAPTKTMAGPPPGGM</sequence>
<feature type="coiled-coil region" evidence="5">
    <location>
        <begin position="138"/>
        <end position="165"/>
    </location>
</feature>
<dbReference type="PANTHER" id="PTHR30469">
    <property type="entry name" value="MULTIDRUG RESISTANCE PROTEIN MDTA"/>
    <property type="match status" value="1"/>
</dbReference>
<evidence type="ECO:0000256" key="5">
    <source>
        <dbReference type="SAM" id="Coils"/>
    </source>
</evidence>
<dbReference type="InterPro" id="IPR058627">
    <property type="entry name" value="MdtA-like_C"/>
</dbReference>
<dbReference type="RefSeq" id="WP_367624566.1">
    <property type="nucleotide sequence ID" value="NZ_JBFNQD010000004.1"/>
</dbReference>
<comment type="caution">
    <text evidence="11">The sequence shown here is derived from an EMBL/GenBank/DDBJ whole genome shotgun (WGS) entry which is preliminary data.</text>
</comment>
<comment type="subcellular location">
    <subcellularLocation>
        <location evidence="1">Cell envelope</location>
    </subcellularLocation>
</comment>
<proteinExistence type="inferred from homology"/>
<evidence type="ECO:0000259" key="9">
    <source>
        <dbReference type="Pfam" id="PF25917"/>
    </source>
</evidence>
<keyword evidence="12" id="KW-1185">Reference proteome</keyword>
<organism evidence="11 12">
    <name type="scientific">Labrys neptuniae</name>
    <dbReference type="NCBI Taxonomy" id="376174"/>
    <lineage>
        <taxon>Bacteria</taxon>
        <taxon>Pseudomonadati</taxon>
        <taxon>Pseudomonadota</taxon>
        <taxon>Alphaproteobacteria</taxon>
        <taxon>Hyphomicrobiales</taxon>
        <taxon>Xanthobacteraceae</taxon>
        <taxon>Labrys</taxon>
    </lineage>
</organism>
<evidence type="ECO:0000256" key="2">
    <source>
        <dbReference type="ARBA" id="ARBA00009477"/>
    </source>
</evidence>
<evidence type="ECO:0000313" key="11">
    <source>
        <dbReference type="EMBL" id="MEW9307017.1"/>
    </source>
</evidence>
<dbReference type="InterPro" id="IPR058625">
    <property type="entry name" value="MdtA-like_BSH"/>
</dbReference>
<feature type="domain" description="Multidrug resistance protein MdtA-like C-terminal permuted SH3" evidence="10">
    <location>
        <begin position="372"/>
        <end position="433"/>
    </location>
</feature>
<dbReference type="InterPro" id="IPR058624">
    <property type="entry name" value="MdtA-like_HH"/>
</dbReference>
<keyword evidence="7" id="KW-1133">Transmembrane helix</keyword>
<protein>
    <submittedName>
        <fullName evidence="11">Efflux RND transporter periplasmic adaptor subunit</fullName>
    </submittedName>
</protein>
<accession>A0ABV3PN00</accession>
<dbReference type="Pfam" id="PF25917">
    <property type="entry name" value="BSH_RND"/>
    <property type="match status" value="1"/>
</dbReference>
<dbReference type="SUPFAM" id="SSF111369">
    <property type="entry name" value="HlyD-like secretion proteins"/>
    <property type="match status" value="1"/>
</dbReference>
<evidence type="ECO:0000256" key="3">
    <source>
        <dbReference type="ARBA" id="ARBA00022448"/>
    </source>
</evidence>
<dbReference type="Gene3D" id="2.40.30.170">
    <property type="match status" value="1"/>
</dbReference>
<dbReference type="PANTHER" id="PTHR30469:SF33">
    <property type="entry name" value="SLR1207 PROTEIN"/>
    <property type="match status" value="1"/>
</dbReference>
<dbReference type="Pfam" id="PF25876">
    <property type="entry name" value="HH_MFP_RND"/>
    <property type="match status" value="1"/>
</dbReference>
<feature type="domain" description="Multidrug resistance protein MdtA-like alpha-helical hairpin" evidence="8">
    <location>
        <begin position="151"/>
        <end position="228"/>
    </location>
</feature>